<proteinExistence type="predicted"/>
<dbReference type="EMBL" id="JBHSMG010000001">
    <property type="protein sequence ID" value="MFC5501574.1"/>
    <property type="molecule type" value="Genomic_DNA"/>
</dbReference>
<keyword evidence="2" id="KW-1185">Reference proteome</keyword>
<evidence type="ECO:0000313" key="1">
    <source>
        <dbReference type="EMBL" id="MFC5501574.1"/>
    </source>
</evidence>
<sequence length="270" mass="27740">MAPSSSLAASVALRVEAEAFGVPSDGLPSDGVTEGDGGQANQVVRELQARIRSMQRTTLDSRALPTHPALAELLPGGALAAGGVYAVDKSTTLALGLLQGPSAAGAWCAVVGVPDLGVEAAAGLGIDLERLVLVPHPGEQWLSVVSALVDVVSVVLVKPPAVGVDGRVRLGEAAASRLASRLRQREAVLVSLGDWPHTDARLAVTESNWAGIGAGFGRLTARQVTVSSVSRSWAGRARSRRLWLPGPDEQLETVAPRASEVAPALRSIAG</sequence>
<name>A0ABW0NP62_9MICO</name>
<protein>
    <submittedName>
        <fullName evidence="1">Uncharacterized protein</fullName>
    </submittedName>
</protein>
<dbReference type="Proteomes" id="UP001596039">
    <property type="component" value="Unassembled WGS sequence"/>
</dbReference>
<accession>A0ABW0NP62</accession>
<comment type="caution">
    <text evidence="1">The sequence shown here is derived from an EMBL/GenBank/DDBJ whole genome shotgun (WGS) entry which is preliminary data.</text>
</comment>
<reference evidence="2" key="1">
    <citation type="journal article" date="2019" name="Int. J. Syst. Evol. Microbiol.">
        <title>The Global Catalogue of Microorganisms (GCM) 10K type strain sequencing project: providing services to taxonomists for standard genome sequencing and annotation.</title>
        <authorList>
            <consortium name="The Broad Institute Genomics Platform"/>
            <consortium name="The Broad Institute Genome Sequencing Center for Infectious Disease"/>
            <person name="Wu L."/>
            <person name="Ma J."/>
        </authorList>
    </citation>
    <scope>NUCLEOTIDE SEQUENCE [LARGE SCALE GENOMIC DNA]</scope>
    <source>
        <strain evidence="2">CGMCC 4.6997</strain>
    </source>
</reference>
<organism evidence="1 2">
    <name type="scientific">Lysinimonas soli</name>
    <dbReference type="NCBI Taxonomy" id="1074233"/>
    <lineage>
        <taxon>Bacteria</taxon>
        <taxon>Bacillati</taxon>
        <taxon>Actinomycetota</taxon>
        <taxon>Actinomycetes</taxon>
        <taxon>Micrococcales</taxon>
        <taxon>Microbacteriaceae</taxon>
        <taxon>Lysinimonas</taxon>
    </lineage>
</organism>
<evidence type="ECO:0000313" key="2">
    <source>
        <dbReference type="Proteomes" id="UP001596039"/>
    </source>
</evidence>
<dbReference type="RefSeq" id="WP_386739157.1">
    <property type="nucleotide sequence ID" value="NZ_JBHSMG010000001.1"/>
</dbReference>
<gene>
    <name evidence="1" type="ORF">ACFPJ4_04880</name>
</gene>